<dbReference type="GO" id="GO:0004462">
    <property type="term" value="F:lactoylglutathione lyase activity"/>
    <property type="evidence" value="ECO:0007669"/>
    <property type="project" value="TreeGrafter"/>
</dbReference>
<evidence type="ECO:0000256" key="3">
    <source>
        <dbReference type="ARBA" id="ARBA00032460"/>
    </source>
</evidence>
<keyword evidence="6" id="KW-0456">Lyase</keyword>
<dbReference type="SUPFAM" id="SSF54593">
    <property type="entry name" value="Glyoxalase/Bleomycin resistance protein/Dihydroxybiphenyl dioxygenase"/>
    <property type="match status" value="1"/>
</dbReference>
<evidence type="ECO:0000313" key="6">
    <source>
        <dbReference type="EMBL" id="STO56163.1"/>
    </source>
</evidence>
<organism evidence="6 7">
    <name type="scientific">Grimontia hollisae</name>
    <name type="common">Vibrio hollisae</name>
    <dbReference type="NCBI Taxonomy" id="673"/>
    <lineage>
        <taxon>Bacteria</taxon>
        <taxon>Pseudomonadati</taxon>
        <taxon>Pseudomonadota</taxon>
        <taxon>Gammaproteobacteria</taxon>
        <taxon>Vibrionales</taxon>
        <taxon>Vibrionaceae</taxon>
        <taxon>Grimontia</taxon>
    </lineage>
</organism>
<feature type="domain" description="VOC" evidence="5">
    <location>
        <begin position="3"/>
        <end position="126"/>
    </location>
</feature>
<dbReference type="PANTHER" id="PTHR46036:SF5">
    <property type="entry name" value="LACTOYLGLUTATHIONE LYASE"/>
    <property type="match status" value="1"/>
</dbReference>
<dbReference type="InterPro" id="IPR037523">
    <property type="entry name" value="VOC_core"/>
</dbReference>
<evidence type="ECO:0000256" key="2">
    <source>
        <dbReference type="ARBA" id="ARBA00030892"/>
    </source>
</evidence>
<dbReference type="Pfam" id="PF00903">
    <property type="entry name" value="Glyoxalase"/>
    <property type="match status" value="1"/>
</dbReference>
<dbReference type="PANTHER" id="PTHR46036">
    <property type="entry name" value="LACTOYLGLUTATHIONE LYASE"/>
    <property type="match status" value="1"/>
</dbReference>
<dbReference type="STRING" id="673.AL542_11810"/>
<protein>
    <recommendedName>
        <fullName evidence="2">Aldoketomutase</fullName>
    </recommendedName>
    <alternativeName>
        <fullName evidence="1">Ketone-aldehyde mutase</fullName>
    </alternativeName>
    <alternativeName>
        <fullName evidence="3">Methylglyoxalase</fullName>
    </alternativeName>
    <alternativeName>
        <fullName evidence="4">S-D-lactoylglutathione methylglyoxal lyase</fullName>
    </alternativeName>
</protein>
<dbReference type="AlphaFoldDB" id="A0A377HJG7"/>
<gene>
    <name evidence="6" type="primary">gloA_1</name>
    <name evidence="6" type="ORF">NCTC11645_00478</name>
</gene>
<evidence type="ECO:0000313" key="7">
    <source>
        <dbReference type="Proteomes" id="UP000254512"/>
    </source>
</evidence>
<evidence type="ECO:0000256" key="1">
    <source>
        <dbReference type="ARBA" id="ARBA00030291"/>
    </source>
</evidence>
<evidence type="ECO:0000259" key="5">
    <source>
        <dbReference type="PROSITE" id="PS51819"/>
    </source>
</evidence>
<dbReference type="GO" id="GO:0019243">
    <property type="term" value="P:methylglyoxal catabolic process to D-lactate via S-lactoyl-glutathione"/>
    <property type="evidence" value="ECO:0007669"/>
    <property type="project" value="TreeGrafter"/>
</dbReference>
<evidence type="ECO:0000256" key="4">
    <source>
        <dbReference type="ARBA" id="ARBA00033298"/>
    </source>
</evidence>
<dbReference type="RefSeq" id="WP_115659347.1">
    <property type="nucleotide sequence ID" value="NZ_UGHD01000002.1"/>
</dbReference>
<dbReference type="PROSITE" id="PS51819">
    <property type="entry name" value="VOC"/>
    <property type="match status" value="1"/>
</dbReference>
<dbReference type="GO" id="GO:0005737">
    <property type="term" value="C:cytoplasm"/>
    <property type="evidence" value="ECO:0007669"/>
    <property type="project" value="TreeGrafter"/>
</dbReference>
<dbReference type="EMBL" id="UGHD01000002">
    <property type="protein sequence ID" value="STO56163.1"/>
    <property type="molecule type" value="Genomic_DNA"/>
</dbReference>
<accession>A0A377HJG7</accession>
<reference evidence="6 7" key="1">
    <citation type="submission" date="2018-06" db="EMBL/GenBank/DDBJ databases">
        <authorList>
            <consortium name="Pathogen Informatics"/>
            <person name="Doyle S."/>
        </authorList>
    </citation>
    <scope>NUCLEOTIDE SEQUENCE [LARGE SCALE GENOMIC DNA]</scope>
    <source>
        <strain evidence="6 7">NCTC11645</strain>
    </source>
</reference>
<dbReference type="InterPro" id="IPR029068">
    <property type="entry name" value="Glyas_Bleomycin-R_OHBP_Dase"/>
</dbReference>
<proteinExistence type="predicted"/>
<dbReference type="InterPro" id="IPR004360">
    <property type="entry name" value="Glyas_Fos-R_dOase_dom"/>
</dbReference>
<name>A0A377HJG7_GRIHO</name>
<dbReference type="Gene3D" id="3.10.180.10">
    <property type="entry name" value="2,3-Dihydroxybiphenyl 1,2-Dioxygenase, domain 1"/>
    <property type="match status" value="1"/>
</dbReference>
<sequence length="131" mass="14921">MAKMIHSMIRVLDPDRSLSFYKTALDLDVAQRFDFDGFSLIYLRNDSSDFELELTHNHSQTEAYTHGSGYGHLAVCVDDLAAIHAKLCDANLNPTEIKAMSYNGKPMARFFFLTDPDGYKIEFLEQSGRFQ</sequence>
<dbReference type="Proteomes" id="UP000254512">
    <property type="component" value="Unassembled WGS sequence"/>
</dbReference>